<gene>
    <name evidence="2" type="ORF">ENX68_01605</name>
</gene>
<dbReference type="GO" id="GO:0008168">
    <property type="term" value="F:methyltransferase activity"/>
    <property type="evidence" value="ECO:0007669"/>
    <property type="project" value="UniProtKB-KW"/>
</dbReference>
<evidence type="ECO:0000313" key="2">
    <source>
        <dbReference type="EMBL" id="HGE77680.1"/>
    </source>
</evidence>
<dbReference type="EMBL" id="DTOZ01000047">
    <property type="protein sequence ID" value="HGE77680.1"/>
    <property type="molecule type" value="Genomic_DNA"/>
</dbReference>
<feature type="domain" description="Methyltransferase" evidence="1">
    <location>
        <begin position="38"/>
        <end position="132"/>
    </location>
</feature>
<accession>A0A7V3VU55</accession>
<name>A0A7V3VU55_UNCW3</name>
<comment type="caution">
    <text evidence="2">The sequence shown here is derived from an EMBL/GenBank/DDBJ whole genome shotgun (WGS) entry which is preliminary data.</text>
</comment>
<dbReference type="SUPFAM" id="SSF53335">
    <property type="entry name" value="S-adenosyl-L-methionine-dependent methyltransferases"/>
    <property type="match status" value="1"/>
</dbReference>
<dbReference type="AlphaFoldDB" id="A0A7V3VU55"/>
<dbReference type="Gene3D" id="3.40.50.150">
    <property type="entry name" value="Vaccinia Virus protein VP39"/>
    <property type="match status" value="1"/>
</dbReference>
<dbReference type="CDD" id="cd02440">
    <property type="entry name" value="AdoMet_MTases"/>
    <property type="match status" value="1"/>
</dbReference>
<keyword evidence="2" id="KW-0808">Transferase</keyword>
<proteinExistence type="predicted"/>
<dbReference type="InterPro" id="IPR041698">
    <property type="entry name" value="Methyltransf_25"/>
</dbReference>
<protein>
    <submittedName>
        <fullName evidence="2">Methyltransferase domain-containing protein</fullName>
    </submittedName>
</protein>
<keyword evidence="2" id="KW-0489">Methyltransferase</keyword>
<reference evidence="2" key="1">
    <citation type="journal article" date="2020" name="mSystems">
        <title>Genome- and Community-Level Interaction Insights into Carbon Utilization and Element Cycling Functions of Hydrothermarchaeota in Hydrothermal Sediment.</title>
        <authorList>
            <person name="Zhou Z."/>
            <person name="Liu Y."/>
            <person name="Xu W."/>
            <person name="Pan J."/>
            <person name="Luo Z.H."/>
            <person name="Li M."/>
        </authorList>
    </citation>
    <scope>NUCLEOTIDE SEQUENCE [LARGE SCALE GENOMIC DNA]</scope>
    <source>
        <strain evidence="2">SpSt-961</strain>
    </source>
</reference>
<organism evidence="2">
    <name type="scientific">candidate division WOR-3 bacterium</name>
    <dbReference type="NCBI Taxonomy" id="2052148"/>
    <lineage>
        <taxon>Bacteria</taxon>
        <taxon>Bacteria division WOR-3</taxon>
    </lineage>
</organism>
<dbReference type="Pfam" id="PF13649">
    <property type="entry name" value="Methyltransf_25"/>
    <property type="match status" value="1"/>
</dbReference>
<evidence type="ECO:0000259" key="1">
    <source>
        <dbReference type="Pfam" id="PF13649"/>
    </source>
</evidence>
<sequence>MLSILYALLSRRKMNKKLCNLKKIIKLLPRECIKSPAMELGSGSGILSIAIRSIFRNLKITAIDKNISKMPPCIIRRYRKYNIELKENDVTTMKCPSNSIATIFIYQFLHHLPSSQHNNFFQKIYNILKDRGYLIIIESFRPVYKVAQQNFLRINRIEARIDQKLGEQPEYPVMYNNIVEKLHQSGFIIIDAKKFLTFHDKISRNDWIIWRRHLIKRLKLVREKSEEDFNYITNDLRALDKRIAKEGLEEIPLTLLICKKINYEKITPVRKSGTKIRKEGENEYLMINKFAKYMLVVNEIALYIYGLINGKNKINEIVQNIIKKTNADKCRVWKDVKRAVALFAEFGYIDIEDSFKS</sequence>
<dbReference type="GO" id="GO:0032259">
    <property type="term" value="P:methylation"/>
    <property type="evidence" value="ECO:0007669"/>
    <property type="project" value="UniProtKB-KW"/>
</dbReference>
<dbReference type="InterPro" id="IPR029063">
    <property type="entry name" value="SAM-dependent_MTases_sf"/>
</dbReference>